<dbReference type="STRING" id="56216.A0A1A6GHG9"/>
<dbReference type="InterPro" id="IPR040292">
    <property type="entry name" value="C2orf78-like"/>
</dbReference>
<feature type="non-terminal residue" evidence="1">
    <location>
        <position position="1"/>
    </location>
</feature>
<dbReference type="Proteomes" id="UP000092124">
    <property type="component" value="Unassembled WGS sequence"/>
</dbReference>
<dbReference type="PANTHER" id="PTHR31466:SF1">
    <property type="entry name" value="RIKEN CDNA 4930433I11 GENE"/>
    <property type="match status" value="1"/>
</dbReference>
<comment type="caution">
    <text evidence="1">The sequence shown here is derived from an EMBL/GenBank/DDBJ whole genome shotgun (WGS) entry which is preliminary data.</text>
</comment>
<name>A0A1A6GHG9_NEOLE</name>
<protein>
    <submittedName>
        <fullName evidence="1">Uncharacterized protein</fullName>
    </submittedName>
</protein>
<organism evidence="1 2">
    <name type="scientific">Neotoma lepida</name>
    <name type="common">Desert woodrat</name>
    <dbReference type="NCBI Taxonomy" id="56216"/>
    <lineage>
        <taxon>Eukaryota</taxon>
        <taxon>Metazoa</taxon>
        <taxon>Chordata</taxon>
        <taxon>Craniata</taxon>
        <taxon>Vertebrata</taxon>
        <taxon>Euteleostomi</taxon>
        <taxon>Mammalia</taxon>
        <taxon>Eutheria</taxon>
        <taxon>Euarchontoglires</taxon>
        <taxon>Glires</taxon>
        <taxon>Rodentia</taxon>
        <taxon>Myomorpha</taxon>
        <taxon>Muroidea</taxon>
        <taxon>Cricetidae</taxon>
        <taxon>Neotominae</taxon>
        <taxon>Neotoma</taxon>
    </lineage>
</organism>
<keyword evidence="2" id="KW-1185">Reference proteome</keyword>
<accession>A0A1A6GHG9</accession>
<dbReference type="PANTHER" id="PTHR31466">
    <property type="entry name" value="GENE 5591-RELATED"/>
    <property type="match status" value="1"/>
</dbReference>
<dbReference type="EMBL" id="LZPO01089530">
    <property type="protein sequence ID" value="OBS65723.1"/>
    <property type="molecule type" value="Genomic_DNA"/>
</dbReference>
<dbReference type="OrthoDB" id="9808992at2759"/>
<gene>
    <name evidence="1" type="ORF">A6R68_05738</name>
</gene>
<dbReference type="AlphaFoldDB" id="A0A1A6GHG9"/>
<feature type="non-terminal residue" evidence="1">
    <location>
        <position position="195"/>
    </location>
</feature>
<proteinExistence type="predicted"/>
<sequence length="195" mass="21356">KLPKCSFWDRIALQPSVSVLRNATPSAGSVCNFSRVSTPAVSSAWLLPSDSSTCQQLMDSAYPYQPSGTFMLTAVIDQSQSSFLAISYPGSTDMREDAFLDFTVTVMDQNTTIFSCSETTQGDNMLDAKALVPSSPTLSDSLVQATPPQLPNQGYSLALFYQKGSQAYYYYHKSLRTTMVGELREYLEAYGSVLP</sequence>
<evidence type="ECO:0000313" key="2">
    <source>
        <dbReference type="Proteomes" id="UP000092124"/>
    </source>
</evidence>
<reference evidence="1 2" key="1">
    <citation type="submission" date="2016-06" db="EMBL/GenBank/DDBJ databases">
        <title>The Draft Genome Sequence and Annotation of the Desert Woodrat Neotoma lepida.</title>
        <authorList>
            <person name="Campbell M."/>
            <person name="Oakeson K.F."/>
            <person name="Yandell M."/>
            <person name="Halpert J.R."/>
            <person name="Dearing D."/>
        </authorList>
    </citation>
    <scope>NUCLEOTIDE SEQUENCE [LARGE SCALE GENOMIC DNA]</scope>
    <source>
        <strain evidence="1">417</strain>
        <tissue evidence="1">Liver</tissue>
    </source>
</reference>
<evidence type="ECO:0000313" key="1">
    <source>
        <dbReference type="EMBL" id="OBS65723.1"/>
    </source>
</evidence>